<keyword evidence="5" id="KW-0285">Flavoprotein</keyword>
<evidence type="ECO:0000256" key="11">
    <source>
        <dbReference type="SAM" id="MobiDB-lite"/>
    </source>
</evidence>
<evidence type="ECO:0000256" key="10">
    <source>
        <dbReference type="ARBA" id="ARBA00049248"/>
    </source>
</evidence>
<comment type="similarity">
    <text evidence="3">Belongs to the lysine N(6)-hydroxylase/L-ornithine N(5)-oxygenase family.</text>
</comment>
<dbReference type="PANTHER" id="PTHR42802:SF1">
    <property type="entry name" value="L-ORNITHINE N(5)-MONOOXYGENASE"/>
    <property type="match status" value="1"/>
</dbReference>
<keyword evidence="12" id="KW-0503">Monooxygenase</keyword>
<dbReference type="GO" id="GO:0004497">
    <property type="term" value="F:monooxygenase activity"/>
    <property type="evidence" value="ECO:0007669"/>
    <property type="project" value="UniProtKB-KW"/>
</dbReference>
<evidence type="ECO:0000256" key="4">
    <source>
        <dbReference type="ARBA" id="ARBA00012881"/>
    </source>
</evidence>
<dbReference type="InterPro" id="IPR025700">
    <property type="entry name" value="Lys/Orn_oxygenase"/>
</dbReference>
<name>A0A6A7BYY0_9PEZI</name>
<evidence type="ECO:0000256" key="1">
    <source>
        <dbReference type="ARBA" id="ARBA00001974"/>
    </source>
</evidence>
<accession>A0A6A7BYY0</accession>
<dbReference type="Proteomes" id="UP000799421">
    <property type="component" value="Unassembled WGS sequence"/>
</dbReference>
<keyword evidence="6" id="KW-0274">FAD</keyword>
<dbReference type="InterPro" id="IPR036188">
    <property type="entry name" value="FAD/NAD-bd_sf"/>
</dbReference>
<feature type="region of interest" description="Disordered" evidence="11">
    <location>
        <begin position="29"/>
        <end position="54"/>
    </location>
</feature>
<dbReference type="GO" id="GO:0006879">
    <property type="term" value="P:intracellular iron ion homeostasis"/>
    <property type="evidence" value="ECO:0007669"/>
    <property type="project" value="TreeGrafter"/>
</dbReference>
<gene>
    <name evidence="12" type="ORF">K470DRAFT_258444</name>
</gene>
<dbReference type="EMBL" id="MU005987">
    <property type="protein sequence ID" value="KAF2859919.1"/>
    <property type="molecule type" value="Genomic_DNA"/>
</dbReference>
<dbReference type="PRINTS" id="PR00368">
    <property type="entry name" value="FADPNR"/>
</dbReference>
<proteinExistence type="inferred from homology"/>
<evidence type="ECO:0000313" key="12">
    <source>
        <dbReference type="EMBL" id="KAF2859919.1"/>
    </source>
</evidence>
<dbReference type="PANTHER" id="PTHR42802">
    <property type="entry name" value="MONOOXYGENASE"/>
    <property type="match status" value="1"/>
</dbReference>
<evidence type="ECO:0000256" key="3">
    <source>
        <dbReference type="ARBA" id="ARBA00007588"/>
    </source>
</evidence>
<dbReference type="Pfam" id="PF13434">
    <property type="entry name" value="Lys_Orn_oxgnase"/>
    <property type="match status" value="1"/>
</dbReference>
<protein>
    <recommendedName>
        <fullName evidence="4">L-ornithine N(5)-monooxygenase [NAD(P)H]</fullName>
        <ecNumber evidence="4">1.14.13.196</ecNumber>
    </recommendedName>
</protein>
<evidence type="ECO:0000256" key="6">
    <source>
        <dbReference type="ARBA" id="ARBA00022827"/>
    </source>
</evidence>
<dbReference type="SUPFAM" id="SSF51905">
    <property type="entry name" value="FAD/NAD(P)-binding domain"/>
    <property type="match status" value="2"/>
</dbReference>
<keyword evidence="7" id="KW-0521">NADP</keyword>
<evidence type="ECO:0000256" key="2">
    <source>
        <dbReference type="ARBA" id="ARBA00004924"/>
    </source>
</evidence>
<evidence type="ECO:0000256" key="5">
    <source>
        <dbReference type="ARBA" id="ARBA00022630"/>
    </source>
</evidence>
<comment type="catalytic activity">
    <reaction evidence="9">
        <text>L-ornithine + NADPH + O2 = N(5)-hydroxy-L-ornithine + NADP(+) + H2O</text>
        <dbReference type="Rhea" id="RHEA:41508"/>
        <dbReference type="ChEBI" id="CHEBI:15377"/>
        <dbReference type="ChEBI" id="CHEBI:15379"/>
        <dbReference type="ChEBI" id="CHEBI:46911"/>
        <dbReference type="ChEBI" id="CHEBI:57783"/>
        <dbReference type="ChEBI" id="CHEBI:58349"/>
        <dbReference type="ChEBI" id="CHEBI:78275"/>
        <dbReference type="EC" id="1.14.13.196"/>
    </reaction>
</comment>
<comment type="pathway">
    <text evidence="2">Siderophore biosynthesis.</text>
</comment>
<sequence length="504" mass="56068">MHNHEESAVTIGELADGKGQLQDQEVNDACTNGDVHAPSNGHANGQAHVHENGSKALTNGGFHSVLSRFDNSQVHDLVCVGFGPASLAIAVALHDALIEGSLVTSKPKVRFLERQPQFQWHAGMLIPGAKMQISFIKDMATLRNPRSHFTFLNYLHEKDRLVSFTNLGTFLPLRREYEDYMRWCAEPFGEVVDYDRQVQSVTAGETDAESGVIKNFRVISSDSWGKTYTLYASHIVIAAGGKPNIPKGIPTNHPRIIHSSQYVTNIDSLFAPENHPKTIAVVGAGQSAAEVFQDLPHRFPDSKSVLIIRGASLRPSDDSPFVNEIFNPEHVDEIFSQDADLRNEELVRDRGTNYSVVRLELLEEIYNTLYSFRIQYPDEKNWPQRIFPRREVVGCCDIDGAVELTLRDRSGRKADERLKADLVVVASGYVRDSHVDLLADLSHVMPKGGWKVKRDYSVDFVPDTVDEKSNIWLQGCNEQTHGLSDTLLSILAVRAGEVVGSIFG</sequence>
<dbReference type="OrthoDB" id="3519933at2759"/>
<reference evidence="12" key="1">
    <citation type="journal article" date="2020" name="Stud. Mycol.">
        <title>101 Dothideomycetes genomes: a test case for predicting lifestyles and emergence of pathogens.</title>
        <authorList>
            <person name="Haridas S."/>
            <person name="Albert R."/>
            <person name="Binder M."/>
            <person name="Bloem J."/>
            <person name="Labutti K."/>
            <person name="Salamov A."/>
            <person name="Andreopoulos B."/>
            <person name="Baker S."/>
            <person name="Barry K."/>
            <person name="Bills G."/>
            <person name="Bluhm B."/>
            <person name="Cannon C."/>
            <person name="Castanera R."/>
            <person name="Culley D."/>
            <person name="Daum C."/>
            <person name="Ezra D."/>
            <person name="Gonzalez J."/>
            <person name="Henrissat B."/>
            <person name="Kuo A."/>
            <person name="Liang C."/>
            <person name="Lipzen A."/>
            <person name="Lutzoni F."/>
            <person name="Magnuson J."/>
            <person name="Mondo S."/>
            <person name="Nolan M."/>
            <person name="Ohm R."/>
            <person name="Pangilinan J."/>
            <person name="Park H.-J."/>
            <person name="Ramirez L."/>
            <person name="Alfaro M."/>
            <person name="Sun H."/>
            <person name="Tritt A."/>
            <person name="Yoshinaga Y."/>
            <person name="Zwiers L.-H."/>
            <person name="Turgeon B."/>
            <person name="Goodwin S."/>
            <person name="Spatafora J."/>
            <person name="Crous P."/>
            <person name="Grigoriev I."/>
        </authorList>
    </citation>
    <scope>NUCLEOTIDE SEQUENCE</scope>
    <source>
        <strain evidence="12">CBS 480.64</strain>
    </source>
</reference>
<keyword evidence="13" id="KW-1185">Reference proteome</keyword>
<evidence type="ECO:0000256" key="9">
    <source>
        <dbReference type="ARBA" id="ARBA00047598"/>
    </source>
</evidence>
<evidence type="ECO:0000256" key="8">
    <source>
        <dbReference type="ARBA" id="ARBA00023002"/>
    </source>
</evidence>
<dbReference type="Gene3D" id="3.50.50.60">
    <property type="entry name" value="FAD/NAD(P)-binding domain"/>
    <property type="match status" value="1"/>
</dbReference>
<comment type="catalytic activity">
    <reaction evidence="10">
        <text>L-ornithine + NADH + O2 = N(5)-hydroxy-L-ornithine + NAD(+) + H2O</text>
        <dbReference type="Rhea" id="RHEA:41512"/>
        <dbReference type="ChEBI" id="CHEBI:15377"/>
        <dbReference type="ChEBI" id="CHEBI:15379"/>
        <dbReference type="ChEBI" id="CHEBI:46911"/>
        <dbReference type="ChEBI" id="CHEBI:57540"/>
        <dbReference type="ChEBI" id="CHEBI:57945"/>
        <dbReference type="ChEBI" id="CHEBI:78275"/>
        <dbReference type="EC" id="1.14.13.196"/>
    </reaction>
</comment>
<dbReference type="AlphaFoldDB" id="A0A6A7BYY0"/>
<organism evidence="12 13">
    <name type="scientific">Piedraia hortae CBS 480.64</name>
    <dbReference type="NCBI Taxonomy" id="1314780"/>
    <lineage>
        <taxon>Eukaryota</taxon>
        <taxon>Fungi</taxon>
        <taxon>Dikarya</taxon>
        <taxon>Ascomycota</taxon>
        <taxon>Pezizomycotina</taxon>
        <taxon>Dothideomycetes</taxon>
        <taxon>Dothideomycetidae</taxon>
        <taxon>Capnodiales</taxon>
        <taxon>Piedraiaceae</taxon>
        <taxon>Piedraia</taxon>
    </lineage>
</organism>
<keyword evidence="8" id="KW-0560">Oxidoreductase</keyword>
<evidence type="ECO:0000256" key="7">
    <source>
        <dbReference type="ARBA" id="ARBA00022857"/>
    </source>
</evidence>
<dbReference type="EC" id="1.14.13.196" evidence="4"/>
<evidence type="ECO:0000313" key="13">
    <source>
        <dbReference type="Proteomes" id="UP000799421"/>
    </source>
</evidence>
<comment type="cofactor">
    <cofactor evidence="1">
        <name>FAD</name>
        <dbReference type="ChEBI" id="CHEBI:57692"/>
    </cofactor>
</comment>